<keyword evidence="12" id="KW-1185">Reference proteome</keyword>
<evidence type="ECO:0000256" key="7">
    <source>
        <dbReference type="ARBA" id="ARBA00022824"/>
    </source>
</evidence>
<dbReference type="EC" id="2.7.1.108" evidence="3"/>
<evidence type="ECO:0000256" key="9">
    <source>
        <dbReference type="ARBA" id="ARBA00023136"/>
    </source>
</evidence>
<dbReference type="InterPro" id="IPR032974">
    <property type="entry name" value="Polypren_kinase"/>
</dbReference>
<feature type="transmembrane region" description="Helical" evidence="10">
    <location>
        <begin position="153"/>
        <end position="171"/>
    </location>
</feature>
<comment type="similarity">
    <text evidence="2">Belongs to the polyprenol kinase family.</text>
</comment>
<keyword evidence="9 10" id="KW-0472">Membrane</keyword>
<keyword evidence="4" id="KW-0808">Transferase</keyword>
<keyword evidence="6" id="KW-0418">Kinase</keyword>
<feature type="transmembrane region" description="Helical" evidence="10">
    <location>
        <begin position="280"/>
        <end position="298"/>
    </location>
</feature>
<keyword evidence="7" id="KW-0256">Endoplasmic reticulum</keyword>
<gene>
    <name evidence="11" type="ORF">H4R20_003909</name>
</gene>
<dbReference type="Proteomes" id="UP001140094">
    <property type="component" value="Unassembled WGS sequence"/>
</dbReference>
<evidence type="ECO:0000256" key="6">
    <source>
        <dbReference type="ARBA" id="ARBA00022777"/>
    </source>
</evidence>
<evidence type="ECO:0000256" key="5">
    <source>
        <dbReference type="ARBA" id="ARBA00022692"/>
    </source>
</evidence>
<evidence type="ECO:0000256" key="3">
    <source>
        <dbReference type="ARBA" id="ARBA00012132"/>
    </source>
</evidence>
<evidence type="ECO:0000313" key="12">
    <source>
        <dbReference type="Proteomes" id="UP001140094"/>
    </source>
</evidence>
<accession>A0A9W8I0W7</accession>
<sequence length="557" mass="56759">MDQMRRVRLLGESCVAAGALLATAWHRGLPAQGGIGAAMLAAAAVTGQIGRRLHDGSASEQHEKRRRMFRPLADDGGVWAAVLVPLTVLAADGGAGLSRAGAWALAAALAWAATMAAMEAGTWMRLGASAAGVAFLGWSGGAAALGLQPGTGTLALAGAAVAAHGATELLVRKLPRSFTLGEAAVAVQGAVIVAADLAARVVVRPAAVTDTQMATLLVEAVCAGLALLALLLAYVPARPAWVCAATATSAAAALLLAAAASDVHPLAWVAKVAFGCRSHMLVLGWWLVLAAASAMLCVRGERAELHSKRSGPPSSRLETPVPRATHPTTLALHVRRKAWHLAVVLAVVPGYAWARTMLCIALAAALAAFVVAEAVRVRGMAPVAVPLGRFLGRFTDARDAGRVVTSHFHLLLGCAVPVWVHPSQPVAALAGVLALGVADSAASLAGLGWGSRRWPASSKTVEGSAAFAASLFAATELTARVADVPGSWEARLATSVVLALLEAATEQNDNMLLPLTMAALARVPPLPAVALLLLSTAAALAPLRFAHARLRAVAPVA</sequence>
<feature type="transmembrane region" description="Helical" evidence="10">
    <location>
        <begin position="72"/>
        <end position="91"/>
    </location>
</feature>
<comment type="caution">
    <text evidence="11">The sequence shown here is derived from an EMBL/GenBank/DDBJ whole genome shotgun (WGS) entry which is preliminary data.</text>
</comment>
<evidence type="ECO:0000313" key="11">
    <source>
        <dbReference type="EMBL" id="KAJ2800850.1"/>
    </source>
</evidence>
<feature type="transmembrane region" description="Helical" evidence="10">
    <location>
        <begin position="214"/>
        <end position="234"/>
    </location>
</feature>
<reference evidence="11" key="1">
    <citation type="submission" date="2022-07" db="EMBL/GenBank/DDBJ databases">
        <title>Phylogenomic reconstructions and comparative analyses of Kickxellomycotina fungi.</title>
        <authorList>
            <person name="Reynolds N.K."/>
            <person name="Stajich J.E."/>
            <person name="Barry K."/>
            <person name="Grigoriev I.V."/>
            <person name="Crous P."/>
            <person name="Smith M.E."/>
        </authorList>
    </citation>
    <scope>NUCLEOTIDE SEQUENCE</scope>
    <source>
        <strain evidence="11">NRRL 1565</strain>
    </source>
</reference>
<evidence type="ECO:0000256" key="1">
    <source>
        <dbReference type="ARBA" id="ARBA00004477"/>
    </source>
</evidence>
<dbReference type="EMBL" id="JANBUO010000913">
    <property type="protein sequence ID" value="KAJ2800850.1"/>
    <property type="molecule type" value="Genomic_DNA"/>
</dbReference>
<proteinExistence type="inferred from homology"/>
<evidence type="ECO:0000256" key="8">
    <source>
        <dbReference type="ARBA" id="ARBA00022989"/>
    </source>
</evidence>
<dbReference type="PANTHER" id="PTHR13205">
    <property type="entry name" value="TRANSMEMBRANE PROTEIN 15-RELATED"/>
    <property type="match status" value="1"/>
</dbReference>
<feature type="transmembrane region" description="Helical" evidence="10">
    <location>
        <begin position="241"/>
        <end position="260"/>
    </location>
</feature>
<dbReference type="GO" id="GO:0043048">
    <property type="term" value="P:dolichyl monophosphate biosynthetic process"/>
    <property type="evidence" value="ECO:0007669"/>
    <property type="project" value="TreeGrafter"/>
</dbReference>
<comment type="subcellular location">
    <subcellularLocation>
        <location evidence="1">Endoplasmic reticulum membrane</location>
        <topology evidence="1">Multi-pass membrane protein</topology>
    </subcellularLocation>
</comment>
<feature type="transmembrane region" description="Helical" evidence="10">
    <location>
        <begin position="360"/>
        <end position="379"/>
    </location>
</feature>
<dbReference type="GO" id="GO:0005789">
    <property type="term" value="C:endoplasmic reticulum membrane"/>
    <property type="evidence" value="ECO:0007669"/>
    <property type="project" value="UniProtKB-SubCell"/>
</dbReference>
<keyword evidence="5 10" id="KW-0812">Transmembrane</keyword>
<feature type="transmembrane region" description="Helical" evidence="10">
    <location>
        <begin position="7"/>
        <end position="25"/>
    </location>
</feature>
<evidence type="ECO:0000256" key="4">
    <source>
        <dbReference type="ARBA" id="ARBA00022679"/>
    </source>
</evidence>
<dbReference type="AlphaFoldDB" id="A0A9W8I0W7"/>
<dbReference type="PANTHER" id="PTHR13205:SF15">
    <property type="entry name" value="DOLICHOL KINASE"/>
    <property type="match status" value="1"/>
</dbReference>
<evidence type="ECO:0000256" key="10">
    <source>
        <dbReference type="SAM" id="Phobius"/>
    </source>
</evidence>
<name>A0A9W8I0W7_9FUNG</name>
<dbReference type="OrthoDB" id="377083at2759"/>
<organism evidence="11 12">
    <name type="scientific">Coemansia guatemalensis</name>
    <dbReference type="NCBI Taxonomy" id="2761395"/>
    <lineage>
        <taxon>Eukaryota</taxon>
        <taxon>Fungi</taxon>
        <taxon>Fungi incertae sedis</taxon>
        <taxon>Zoopagomycota</taxon>
        <taxon>Kickxellomycotina</taxon>
        <taxon>Kickxellomycetes</taxon>
        <taxon>Kickxellales</taxon>
        <taxon>Kickxellaceae</taxon>
        <taxon>Coemansia</taxon>
    </lineage>
</organism>
<protein>
    <recommendedName>
        <fullName evidence="3">dolichol kinase</fullName>
        <ecNumber evidence="3">2.7.1.108</ecNumber>
    </recommendedName>
</protein>
<keyword evidence="8 10" id="KW-1133">Transmembrane helix</keyword>
<evidence type="ECO:0000256" key="2">
    <source>
        <dbReference type="ARBA" id="ARBA00010794"/>
    </source>
</evidence>
<feature type="transmembrane region" description="Helical" evidence="10">
    <location>
        <begin position="183"/>
        <end position="202"/>
    </location>
</feature>
<dbReference type="GO" id="GO:0004168">
    <property type="term" value="F:dolichol kinase activity"/>
    <property type="evidence" value="ECO:0007669"/>
    <property type="project" value="UniProtKB-EC"/>
</dbReference>